<dbReference type="AlphaFoldDB" id="A0A8S0FUY9"/>
<evidence type="ECO:0008006" key="3">
    <source>
        <dbReference type="Google" id="ProtNLM"/>
    </source>
</evidence>
<dbReference type="EMBL" id="AP022360">
    <property type="protein sequence ID" value="BBU83863.1"/>
    <property type="molecule type" value="Genomic_DNA"/>
</dbReference>
<name>A0A8S0FUY9_ECOLX</name>
<dbReference type="Proteomes" id="UP000467488">
    <property type="component" value="Chromosome"/>
</dbReference>
<accession>A0A8S0FUY9</accession>
<reference evidence="1 2" key="1">
    <citation type="submission" date="2020-01" db="EMBL/GenBank/DDBJ databases">
        <title>Dynamics of blaIMP-6 dissemination in carbapenem resistant Enterobacteriacea isolated from regional surveillance in Osaka, Japan.</title>
        <authorList>
            <person name="Abe R."/>
            <person name="Akeda Y."/>
            <person name="Sugawara Y."/>
            <person name="Yamamoto N."/>
            <person name="Tomono K."/>
            <person name="Takeuchi D."/>
            <person name="Kawahara R."/>
            <person name="Hamada S."/>
        </authorList>
    </citation>
    <scope>NUCLEOTIDE SEQUENCE [LARGE SCALE GENOMIC DNA]</scope>
    <source>
        <strain evidence="1 2">E300</strain>
    </source>
</reference>
<gene>
    <name evidence="1" type="ORF">EIMP300_52630</name>
</gene>
<evidence type="ECO:0000313" key="1">
    <source>
        <dbReference type="EMBL" id="BBU83863.1"/>
    </source>
</evidence>
<sequence>MSLVCSVIFIHHAFNANILDKDYAFSDGEILMVDNAVRTHFEPYERHFKEIGFNENTIKKYLQCTNIQTVTMPVPAKFLRASNVPTGLLNEMIAYLNSEERNHHNFSELLLFSCLSIFAACKGFITLLTNGVLSVSGKVRNIVSNFSEHEAGAPMEAERYL</sequence>
<evidence type="ECO:0000313" key="2">
    <source>
        <dbReference type="Proteomes" id="UP000467488"/>
    </source>
</evidence>
<protein>
    <recommendedName>
        <fullName evidence="3">Acid stress response transcriptional regulator YdeO</fullName>
    </recommendedName>
</protein>
<organism evidence="1 2">
    <name type="scientific">Escherichia coli</name>
    <dbReference type="NCBI Taxonomy" id="562"/>
    <lineage>
        <taxon>Bacteria</taxon>
        <taxon>Pseudomonadati</taxon>
        <taxon>Pseudomonadota</taxon>
        <taxon>Gammaproteobacteria</taxon>
        <taxon>Enterobacterales</taxon>
        <taxon>Enterobacteriaceae</taxon>
        <taxon>Escherichia</taxon>
    </lineage>
</organism>
<proteinExistence type="predicted"/>